<dbReference type="HAMAP" id="MF_01988">
    <property type="entry name" value="Succ_CoA_alpha"/>
    <property type="match status" value="1"/>
</dbReference>
<dbReference type="FunFam" id="3.40.50.261:FF:000006">
    <property type="entry name" value="Succinate--CoA ligase [ADP-forming] subunit alpha"/>
    <property type="match status" value="1"/>
</dbReference>
<dbReference type="PROSITE" id="PS01216">
    <property type="entry name" value="SUCCINYL_COA_LIG_1"/>
    <property type="match status" value="1"/>
</dbReference>
<dbReference type="Gene3D" id="3.40.50.720">
    <property type="entry name" value="NAD(P)-binding Rossmann-like Domain"/>
    <property type="match status" value="1"/>
</dbReference>
<keyword evidence="2 5" id="KW-0436">Ligase</keyword>
<dbReference type="InterPro" id="IPR036291">
    <property type="entry name" value="NAD(P)-bd_dom_sf"/>
</dbReference>
<dbReference type="EC" id="6.2.1.5" evidence="5"/>
<dbReference type="PIRSF" id="PIRSF001553">
    <property type="entry name" value="SucCS_alpha"/>
    <property type="match status" value="1"/>
</dbReference>
<keyword evidence="1 5" id="KW-0816">Tricarboxylic acid cycle</keyword>
<dbReference type="AlphaFoldDB" id="A0A326UBF6"/>
<evidence type="ECO:0000256" key="6">
    <source>
        <dbReference type="PIRSR" id="PIRSR001553-1"/>
    </source>
</evidence>
<feature type="domain" description="CoA-binding" evidence="9">
    <location>
        <begin position="4"/>
        <end position="100"/>
    </location>
</feature>
<feature type="binding site" evidence="5">
    <location>
        <begin position="17"/>
        <end position="20"/>
    </location>
    <ligand>
        <name>CoA</name>
        <dbReference type="ChEBI" id="CHEBI:57287"/>
    </ligand>
</feature>
<evidence type="ECO:0000313" key="11">
    <source>
        <dbReference type="Proteomes" id="UP000248806"/>
    </source>
</evidence>
<dbReference type="SMART" id="SM00881">
    <property type="entry name" value="CoA_binding"/>
    <property type="match status" value="1"/>
</dbReference>
<dbReference type="GO" id="GO:0000166">
    <property type="term" value="F:nucleotide binding"/>
    <property type="evidence" value="ECO:0007669"/>
    <property type="project" value="UniProtKB-KW"/>
</dbReference>
<comment type="catalytic activity">
    <reaction evidence="5">
        <text>GTP + succinate + CoA = succinyl-CoA + GDP + phosphate</text>
        <dbReference type="Rhea" id="RHEA:22120"/>
        <dbReference type="ChEBI" id="CHEBI:30031"/>
        <dbReference type="ChEBI" id="CHEBI:37565"/>
        <dbReference type="ChEBI" id="CHEBI:43474"/>
        <dbReference type="ChEBI" id="CHEBI:57287"/>
        <dbReference type="ChEBI" id="CHEBI:57292"/>
        <dbReference type="ChEBI" id="CHEBI:58189"/>
    </reaction>
</comment>
<evidence type="ECO:0000256" key="1">
    <source>
        <dbReference type="ARBA" id="ARBA00022532"/>
    </source>
</evidence>
<dbReference type="PANTHER" id="PTHR11117">
    <property type="entry name" value="SUCCINYL-COA LIGASE SUBUNIT ALPHA"/>
    <property type="match status" value="1"/>
</dbReference>
<dbReference type="PANTHER" id="PTHR11117:SF2">
    <property type="entry name" value="SUCCINATE--COA LIGASE [ADP_GDP-FORMING] SUBUNIT ALPHA, MITOCHONDRIAL"/>
    <property type="match status" value="1"/>
</dbReference>
<evidence type="ECO:0000256" key="5">
    <source>
        <dbReference type="HAMAP-Rule" id="MF_01988"/>
    </source>
</evidence>
<reference evidence="10 11" key="1">
    <citation type="submission" date="2018-06" db="EMBL/GenBank/DDBJ databases">
        <title>Genomic Encyclopedia of Archaeal and Bacterial Type Strains, Phase II (KMG-II): from individual species to whole genera.</title>
        <authorList>
            <person name="Goeker M."/>
        </authorList>
    </citation>
    <scope>NUCLEOTIDE SEQUENCE [LARGE SCALE GENOMIC DNA]</scope>
    <source>
        <strain evidence="10 11">ATCC BAA-1881</strain>
    </source>
</reference>
<comment type="function">
    <text evidence="5 8">Succinyl-CoA synthetase functions in the citric acid cycle (TCA), coupling the hydrolysis of succinyl-CoA to the synthesis of either ATP or GTP and thus represents the only step of substrate-level phosphorylation in the TCA. The alpha subunit of the enzyme binds the substrates coenzyme A and phosphate, while succinate binding and nucleotide specificity is provided by the beta subunit.</text>
</comment>
<protein>
    <recommendedName>
        <fullName evidence="5">Succinate--CoA ligase [ADP-forming] subunit alpha</fullName>
        <ecNumber evidence="5">6.2.1.5</ecNumber>
    </recommendedName>
    <alternativeName>
        <fullName evidence="5">Succinyl-CoA synthetase subunit alpha</fullName>
        <shortName evidence="5">SCS-alpha</shortName>
    </alternativeName>
</protein>
<dbReference type="SUPFAM" id="SSF51735">
    <property type="entry name" value="NAD(P)-binding Rossmann-fold domains"/>
    <property type="match status" value="1"/>
</dbReference>
<dbReference type="InterPro" id="IPR003781">
    <property type="entry name" value="CoA-bd"/>
</dbReference>
<comment type="subunit">
    <text evidence="5 8">Heterotetramer of two alpha and two beta subunits.</text>
</comment>
<dbReference type="NCBIfam" id="TIGR01019">
    <property type="entry name" value="sucCoAalpha"/>
    <property type="match status" value="1"/>
</dbReference>
<dbReference type="InterPro" id="IPR016102">
    <property type="entry name" value="Succinyl-CoA_synth-like"/>
</dbReference>
<comment type="caution">
    <text evidence="10">The sequence shown here is derived from an EMBL/GenBank/DDBJ whole genome shotgun (WGS) entry which is preliminary data.</text>
</comment>
<dbReference type="OrthoDB" id="9807196at2"/>
<proteinExistence type="inferred from homology"/>
<dbReference type="EMBL" id="QKUF01000001">
    <property type="protein sequence ID" value="PZW35847.1"/>
    <property type="molecule type" value="Genomic_DNA"/>
</dbReference>
<feature type="active site" description="Tele-phosphohistidine intermediate" evidence="5 6">
    <location>
        <position position="247"/>
    </location>
</feature>
<dbReference type="Pfam" id="PF02629">
    <property type="entry name" value="CoA_binding"/>
    <property type="match status" value="1"/>
</dbReference>
<sequence>MSILLDENTRVVVVGMTGREGLYHTRNMVKAGTKIVAGKTPGKGGQEVDGIPVFDTVIEAVEKTGANAACLFVPAPGAADAIEEAAYAGIKLIVCITEGIPVMDMTRAIITVREKGATLIGPNCPGLCTPGKGKIGIIPYDIFTPGPVGFISRSGTLTYEVVSLLTEAGFGQSTCIGIGGDPIIGSTFVDYLKRFDEDPQTEVVVMCGEIGGSDEEDAAEYIKTKMKKPVVAFISGRTAPPGKRMGHAGAIISGNTGTAQGKVAALEAAGVPVADTIFDVPELVKKVLNK</sequence>
<dbReference type="InterPro" id="IPR005811">
    <property type="entry name" value="SUCC_ACL_C"/>
</dbReference>
<evidence type="ECO:0000256" key="4">
    <source>
        <dbReference type="ARBA" id="ARBA00060724"/>
    </source>
</evidence>
<dbReference type="InterPro" id="IPR017440">
    <property type="entry name" value="Cit_synth/succinyl-CoA_lig_AS"/>
</dbReference>
<evidence type="ECO:0000256" key="7">
    <source>
        <dbReference type="RuleBase" id="RU000677"/>
    </source>
</evidence>
<evidence type="ECO:0000256" key="3">
    <source>
        <dbReference type="ARBA" id="ARBA00022741"/>
    </source>
</evidence>
<dbReference type="GO" id="GO:0004775">
    <property type="term" value="F:succinate-CoA ligase (ADP-forming) activity"/>
    <property type="evidence" value="ECO:0007669"/>
    <property type="project" value="UniProtKB-UniRule"/>
</dbReference>
<evidence type="ECO:0000313" key="10">
    <source>
        <dbReference type="EMBL" id="PZW35847.1"/>
    </source>
</evidence>
<evidence type="ECO:0000259" key="9">
    <source>
        <dbReference type="SMART" id="SM00881"/>
    </source>
</evidence>
<organism evidence="10 11">
    <name type="scientific">Thermosporothrix hazakensis</name>
    <dbReference type="NCBI Taxonomy" id="644383"/>
    <lineage>
        <taxon>Bacteria</taxon>
        <taxon>Bacillati</taxon>
        <taxon>Chloroflexota</taxon>
        <taxon>Ktedonobacteria</taxon>
        <taxon>Ktedonobacterales</taxon>
        <taxon>Thermosporotrichaceae</taxon>
        <taxon>Thermosporothrix</taxon>
    </lineage>
</organism>
<dbReference type="PRINTS" id="PR01798">
    <property type="entry name" value="SCOASYNTHASE"/>
</dbReference>
<evidence type="ECO:0000256" key="2">
    <source>
        <dbReference type="ARBA" id="ARBA00022598"/>
    </source>
</evidence>
<keyword evidence="11" id="KW-1185">Reference proteome</keyword>
<comment type="pathway">
    <text evidence="5 8">Carbohydrate metabolism; tricarboxylic acid cycle; succinate from succinyl-CoA (ligase route): step 1/1.</text>
</comment>
<feature type="binding site" evidence="5">
    <location>
        <position position="43"/>
    </location>
    <ligand>
        <name>CoA</name>
        <dbReference type="ChEBI" id="CHEBI:57287"/>
    </ligand>
</feature>
<dbReference type="UniPathway" id="UPA00223">
    <property type="reaction ID" value="UER00999"/>
</dbReference>
<comment type="catalytic activity">
    <reaction evidence="5 8">
        <text>succinate + ATP + CoA = succinyl-CoA + ADP + phosphate</text>
        <dbReference type="Rhea" id="RHEA:17661"/>
        <dbReference type="ChEBI" id="CHEBI:30031"/>
        <dbReference type="ChEBI" id="CHEBI:30616"/>
        <dbReference type="ChEBI" id="CHEBI:43474"/>
        <dbReference type="ChEBI" id="CHEBI:57287"/>
        <dbReference type="ChEBI" id="CHEBI:57292"/>
        <dbReference type="ChEBI" id="CHEBI:456216"/>
        <dbReference type="EC" id="6.2.1.5"/>
    </reaction>
</comment>
<keyword evidence="3 5" id="KW-0547">Nucleotide-binding</keyword>
<dbReference type="FunFam" id="3.40.50.720:FF:000277">
    <property type="entry name" value="Succinate--CoA ligase [ADP-forming] subunit alpha"/>
    <property type="match status" value="1"/>
</dbReference>
<feature type="binding site" evidence="5">
    <location>
        <position position="159"/>
    </location>
    <ligand>
        <name>substrate</name>
        <note>ligand shared with subunit beta</note>
    </ligand>
</feature>
<dbReference type="SUPFAM" id="SSF52210">
    <property type="entry name" value="Succinyl-CoA synthetase domains"/>
    <property type="match status" value="1"/>
</dbReference>
<dbReference type="InterPro" id="IPR005810">
    <property type="entry name" value="CoA_lig_alpha"/>
</dbReference>
<dbReference type="GO" id="GO:0004776">
    <property type="term" value="F:succinate-CoA ligase (GDP-forming) activity"/>
    <property type="evidence" value="ECO:0007669"/>
    <property type="project" value="TreeGrafter"/>
</dbReference>
<dbReference type="PROSITE" id="PS00399">
    <property type="entry name" value="SUCCINYL_COA_LIG_2"/>
    <property type="match status" value="1"/>
</dbReference>
<dbReference type="GO" id="GO:0009361">
    <property type="term" value="C:succinate-CoA ligase complex (ADP-forming)"/>
    <property type="evidence" value="ECO:0007669"/>
    <property type="project" value="TreeGrafter"/>
</dbReference>
<dbReference type="Proteomes" id="UP000248806">
    <property type="component" value="Unassembled WGS sequence"/>
</dbReference>
<dbReference type="InterPro" id="IPR033847">
    <property type="entry name" value="Citrt_syn/SCS-alpha_CS"/>
</dbReference>
<dbReference type="RefSeq" id="WP_111317481.1">
    <property type="nucleotide sequence ID" value="NZ_BIFX01000001.1"/>
</dbReference>
<feature type="binding site" evidence="5">
    <location>
        <begin position="96"/>
        <end position="98"/>
    </location>
    <ligand>
        <name>CoA</name>
        <dbReference type="ChEBI" id="CHEBI:57287"/>
    </ligand>
</feature>
<gene>
    <name evidence="5" type="primary">sucD</name>
    <name evidence="10" type="ORF">EI42_00010</name>
</gene>
<accession>A0A326UBF6</accession>
<comment type="similarity">
    <text evidence="4 5 7">Belongs to the succinate/malate CoA ligase alpha subunit family.</text>
</comment>
<dbReference type="GO" id="GO:0006099">
    <property type="term" value="P:tricarboxylic acid cycle"/>
    <property type="evidence" value="ECO:0007669"/>
    <property type="project" value="UniProtKB-UniRule"/>
</dbReference>
<dbReference type="NCBIfam" id="NF004230">
    <property type="entry name" value="PRK05678.1"/>
    <property type="match status" value="1"/>
</dbReference>
<dbReference type="Pfam" id="PF00549">
    <property type="entry name" value="Ligase_CoA"/>
    <property type="match status" value="1"/>
</dbReference>
<name>A0A326UBF6_THEHA</name>
<evidence type="ECO:0000256" key="8">
    <source>
        <dbReference type="RuleBase" id="RU000699"/>
    </source>
</evidence>
<dbReference type="Gene3D" id="3.40.50.261">
    <property type="entry name" value="Succinyl-CoA synthetase domains"/>
    <property type="match status" value="1"/>
</dbReference>